<evidence type="ECO:0000313" key="3">
    <source>
        <dbReference type="Proteomes" id="UP000015354"/>
    </source>
</evidence>
<feature type="compositionally biased region" description="Basic and acidic residues" evidence="1">
    <location>
        <begin position="208"/>
        <end position="222"/>
    </location>
</feature>
<sequence>MSTFVYRPRRATADAGMCARHAAKEGAQSPKKCPSLSCPTSPQPPPSHERCAVDELLSGGRLSAPLLPSFGSLFYPSPAGRALSEGGLTSLSDVSSSKALCDRDMSLSLPSVDGPPAPPQRLAELLDAYVAFRPPDGARRLSGWSQGSSDSDDGFYDAVQGTPSSVTTAGGEAAGGHAAVVPLASAQTVTEELEAFTLCPVQAAEARRHSHDSTERHARGGDVPHTTESILTRPSALSLPQRRAECPTHPRLRARGRSAVCFTASTEFVPGFHNSRLS</sequence>
<accession>S9URI0</accession>
<protein>
    <submittedName>
        <fullName evidence="2">Uncharacterized protein</fullName>
    </submittedName>
</protein>
<name>S9URI0_9TRYP</name>
<feature type="region of interest" description="Disordered" evidence="1">
    <location>
        <begin position="208"/>
        <end position="228"/>
    </location>
</feature>
<evidence type="ECO:0000256" key="1">
    <source>
        <dbReference type="SAM" id="MobiDB-lite"/>
    </source>
</evidence>
<dbReference type="Proteomes" id="UP000015354">
    <property type="component" value="Unassembled WGS sequence"/>
</dbReference>
<comment type="caution">
    <text evidence="2">The sequence shown here is derived from an EMBL/GenBank/DDBJ whole genome shotgun (WGS) entry which is preliminary data.</text>
</comment>
<proteinExistence type="predicted"/>
<keyword evidence="3" id="KW-1185">Reference proteome</keyword>
<organism evidence="2 3">
    <name type="scientific">Strigomonas culicis</name>
    <dbReference type="NCBI Taxonomy" id="28005"/>
    <lineage>
        <taxon>Eukaryota</taxon>
        <taxon>Discoba</taxon>
        <taxon>Euglenozoa</taxon>
        <taxon>Kinetoplastea</taxon>
        <taxon>Metakinetoplastina</taxon>
        <taxon>Trypanosomatida</taxon>
        <taxon>Trypanosomatidae</taxon>
        <taxon>Strigomonadinae</taxon>
        <taxon>Strigomonas</taxon>
    </lineage>
</organism>
<reference evidence="2 3" key="1">
    <citation type="journal article" date="2013" name="PLoS ONE">
        <title>Predicting the Proteins of Angomonas deanei, Strigomonas culicis and Their Respective Endosymbionts Reveals New Aspects of the Trypanosomatidae Family.</title>
        <authorList>
            <person name="Motta M.C."/>
            <person name="Martins A.C."/>
            <person name="de Souza S.S."/>
            <person name="Catta-Preta C.M."/>
            <person name="Silva R."/>
            <person name="Klein C.C."/>
            <person name="de Almeida L.G."/>
            <person name="de Lima Cunha O."/>
            <person name="Ciapina L.P."/>
            <person name="Brocchi M."/>
            <person name="Colabardini A.C."/>
            <person name="de Araujo Lima B."/>
            <person name="Machado C.R."/>
            <person name="de Almeida Soares C.M."/>
            <person name="Probst C.M."/>
            <person name="de Menezes C.B."/>
            <person name="Thompson C.E."/>
            <person name="Bartholomeu D.C."/>
            <person name="Gradia D.F."/>
            <person name="Pavoni D.P."/>
            <person name="Grisard E.C."/>
            <person name="Fantinatti-Garboggini F."/>
            <person name="Marchini F.K."/>
            <person name="Rodrigues-Luiz G.F."/>
            <person name="Wagner G."/>
            <person name="Goldman G.H."/>
            <person name="Fietto J.L."/>
            <person name="Elias M.C."/>
            <person name="Goldman M.H."/>
            <person name="Sagot M.F."/>
            <person name="Pereira M."/>
            <person name="Stoco P.H."/>
            <person name="de Mendonca-Neto R.P."/>
            <person name="Teixeira S.M."/>
            <person name="Maciel T.E."/>
            <person name="de Oliveira Mendes T.A."/>
            <person name="Urmenyi T.P."/>
            <person name="de Souza W."/>
            <person name="Schenkman S."/>
            <person name="de Vasconcelos A.T."/>
        </authorList>
    </citation>
    <scope>NUCLEOTIDE SEQUENCE [LARGE SCALE GENOMIC DNA]</scope>
</reference>
<evidence type="ECO:0000313" key="2">
    <source>
        <dbReference type="EMBL" id="EPY17191.1"/>
    </source>
</evidence>
<dbReference type="EMBL" id="ATMH01010624">
    <property type="protein sequence ID" value="EPY17191.1"/>
    <property type="molecule type" value="Genomic_DNA"/>
</dbReference>
<dbReference type="AlphaFoldDB" id="S9URI0"/>
<feature type="region of interest" description="Disordered" evidence="1">
    <location>
        <begin position="21"/>
        <end position="51"/>
    </location>
</feature>
<gene>
    <name evidence="2" type="ORF">STCU_10768</name>
</gene>